<proteinExistence type="predicted"/>
<dbReference type="EMBL" id="VSSQ01006256">
    <property type="protein sequence ID" value="MPM32066.1"/>
    <property type="molecule type" value="Genomic_DNA"/>
</dbReference>
<accession>A0A644YU62</accession>
<evidence type="ECO:0000313" key="1">
    <source>
        <dbReference type="EMBL" id="MPM32066.1"/>
    </source>
</evidence>
<sequence length="79" mass="8568">MDEARTPAIALVTLSFVIKSSKSSGNVLYVNLPANPAMNKAKIIFDPCSPRINAIHDKPVEYPLPAWPTKLPTPIIVAN</sequence>
<protein>
    <submittedName>
        <fullName evidence="1">Uncharacterized protein</fullName>
    </submittedName>
</protein>
<dbReference type="AlphaFoldDB" id="A0A644YU62"/>
<reference evidence="1" key="1">
    <citation type="submission" date="2019-08" db="EMBL/GenBank/DDBJ databases">
        <authorList>
            <person name="Kucharzyk K."/>
            <person name="Murdoch R.W."/>
            <person name="Higgins S."/>
            <person name="Loffler F."/>
        </authorList>
    </citation>
    <scope>NUCLEOTIDE SEQUENCE</scope>
</reference>
<comment type="caution">
    <text evidence="1">The sequence shown here is derived from an EMBL/GenBank/DDBJ whole genome shotgun (WGS) entry which is preliminary data.</text>
</comment>
<gene>
    <name evidence="1" type="ORF">SDC9_78625</name>
</gene>
<name>A0A644YU62_9ZZZZ</name>
<organism evidence="1">
    <name type="scientific">bioreactor metagenome</name>
    <dbReference type="NCBI Taxonomy" id="1076179"/>
    <lineage>
        <taxon>unclassified sequences</taxon>
        <taxon>metagenomes</taxon>
        <taxon>ecological metagenomes</taxon>
    </lineage>
</organism>